<dbReference type="PANTHER" id="PTHR28173">
    <property type="entry name" value="RIBONUCLEASES P/MRP PROTEIN SUBUNIT POP8"/>
    <property type="match status" value="1"/>
</dbReference>
<feature type="domain" description="Ribonucleases P/MRP subunit Pop8-like" evidence="2">
    <location>
        <begin position="52"/>
        <end position="135"/>
    </location>
</feature>
<proteinExistence type="predicted"/>
<dbReference type="InterPro" id="IPR049128">
    <property type="entry name" value="Pop8-like_dom"/>
</dbReference>
<evidence type="ECO:0000313" key="3">
    <source>
        <dbReference type="EMBL" id="KAK4105013.1"/>
    </source>
</evidence>
<dbReference type="InterPro" id="IPR020347">
    <property type="entry name" value="Pop8"/>
</dbReference>
<accession>A0AAN6T503</accession>
<dbReference type="GO" id="GO:0000294">
    <property type="term" value="P:nuclear-transcribed mRNA catabolic process, RNase MRP-dependent"/>
    <property type="evidence" value="ECO:0007669"/>
    <property type="project" value="TreeGrafter"/>
</dbReference>
<protein>
    <recommendedName>
        <fullName evidence="2">Ribonucleases P/MRP subunit Pop8-like domain-containing protein</fullName>
    </recommendedName>
</protein>
<dbReference type="Proteomes" id="UP001305647">
    <property type="component" value="Unassembled WGS sequence"/>
</dbReference>
<feature type="compositionally biased region" description="Low complexity" evidence="1">
    <location>
        <begin position="20"/>
        <end position="36"/>
    </location>
</feature>
<organism evidence="3 4">
    <name type="scientific">Parathielavia hyrcaniae</name>
    <dbReference type="NCBI Taxonomy" id="113614"/>
    <lineage>
        <taxon>Eukaryota</taxon>
        <taxon>Fungi</taxon>
        <taxon>Dikarya</taxon>
        <taxon>Ascomycota</taxon>
        <taxon>Pezizomycotina</taxon>
        <taxon>Sordariomycetes</taxon>
        <taxon>Sordariomycetidae</taxon>
        <taxon>Sordariales</taxon>
        <taxon>Chaetomiaceae</taxon>
        <taxon>Parathielavia</taxon>
    </lineage>
</organism>
<name>A0AAN6T503_9PEZI</name>
<dbReference type="GO" id="GO:0004526">
    <property type="term" value="F:ribonuclease P activity"/>
    <property type="evidence" value="ECO:0007669"/>
    <property type="project" value="TreeGrafter"/>
</dbReference>
<evidence type="ECO:0000259" key="2">
    <source>
        <dbReference type="Pfam" id="PF20976"/>
    </source>
</evidence>
<dbReference type="GO" id="GO:0034965">
    <property type="term" value="P:intronic box C/D snoRNA processing"/>
    <property type="evidence" value="ECO:0007669"/>
    <property type="project" value="TreeGrafter"/>
</dbReference>
<keyword evidence="4" id="KW-1185">Reference proteome</keyword>
<sequence length="193" mass="19925">MTTNHPPPTDPGPEAMDLDPTPTNTNTSTSTINIKPTPQTRTLTTATLKHPPFAYAHLTLVNPDLNNDHNSNNNNNLPTLDVLQLRAYLTAALRQFLGDTGAGMGIDILLVAPQSAWVRVPRADFAAFAAGVTAFSGLPLAPSNSNSLSGGGGSAQGGGGGGGGGKMVLRLGACGDWLGSLIGREEEGRLWAD</sequence>
<feature type="region of interest" description="Disordered" evidence="1">
    <location>
        <begin position="1"/>
        <end position="36"/>
    </location>
</feature>
<dbReference type="GO" id="GO:0005655">
    <property type="term" value="C:nucleolar ribonuclease P complex"/>
    <property type="evidence" value="ECO:0007669"/>
    <property type="project" value="InterPro"/>
</dbReference>
<dbReference type="AlphaFoldDB" id="A0AAN6T503"/>
<dbReference type="Pfam" id="PF20976">
    <property type="entry name" value="Pop8"/>
    <property type="match status" value="1"/>
</dbReference>
<comment type="caution">
    <text evidence="3">The sequence shown here is derived from an EMBL/GenBank/DDBJ whole genome shotgun (WGS) entry which is preliminary data.</text>
</comment>
<dbReference type="GO" id="GO:0008033">
    <property type="term" value="P:tRNA processing"/>
    <property type="evidence" value="ECO:0007669"/>
    <property type="project" value="InterPro"/>
</dbReference>
<dbReference type="GO" id="GO:0000171">
    <property type="term" value="F:ribonuclease MRP activity"/>
    <property type="evidence" value="ECO:0007669"/>
    <property type="project" value="TreeGrafter"/>
</dbReference>
<reference evidence="3" key="1">
    <citation type="journal article" date="2023" name="Mol. Phylogenet. Evol.">
        <title>Genome-scale phylogeny and comparative genomics of the fungal order Sordariales.</title>
        <authorList>
            <person name="Hensen N."/>
            <person name="Bonometti L."/>
            <person name="Westerberg I."/>
            <person name="Brannstrom I.O."/>
            <person name="Guillou S."/>
            <person name="Cros-Aarteil S."/>
            <person name="Calhoun S."/>
            <person name="Haridas S."/>
            <person name="Kuo A."/>
            <person name="Mondo S."/>
            <person name="Pangilinan J."/>
            <person name="Riley R."/>
            <person name="LaButti K."/>
            <person name="Andreopoulos B."/>
            <person name="Lipzen A."/>
            <person name="Chen C."/>
            <person name="Yan M."/>
            <person name="Daum C."/>
            <person name="Ng V."/>
            <person name="Clum A."/>
            <person name="Steindorff A."/>
            <person name="Ohm R.A."/>
            <person name="Martin F."/>
            <person name="Silar P."/>
            <person name="Natvig D.O."/>
            <person name="Lalanne C."/>
            <person name="Gautier V."/>
            <person name="Ament-Velasquez S.L."/>
            <person name="Kruys A."/>
            <person name="Hutchinson M.I."/>
            <person name="Powell A.J."/>
            <person name="Barry K."/>
            <person name="Miller A.N."/>
            <person name="Grigoriev I.V."/>
            <person name="Debuchy R."/>
            <person name="Gladieux P."/>
            <person name="Hiltunen Thoren M."/>
            <person name="Johannesson H."/>
        </authorList>
    </citation>
    <scope>NUCLEOTIDE SEQUENCE</scope>
    <source>
        <strain evidence="3">CBS 757.83</strain>
    </source>
</reference>
<reference evidence="3" key="2">
    <citation type="submission" date="2023-05" db="EMBL/GenBank/DDBJ databases">
        <authorList>
            <consortium name="Lawrence Berkeley National Laboratory"/>
            <person name="Steindorff A."/>
            <person name="Hensen N."/>
            <person name="Bonometti L."/>
            <person name="Westerberg I."/>
            <person name="Brannstrom I.O."/>
            <person name="Guillou S."/>
            <person name="Cros-Aarteil S."/>
            <person name="Calhoun S."/>
            <person name="Haridas S."/>
            <person name="Kuo A."/>
            <person name="Mondo S."/>
            <person name="Pangilinan J."/>
            <person name="Riley R."/>
            <person name="Labutti K."/>
            <person name="Andreopoulos B."/>
            <person name="Lipzen A."/>
            <person name="Chen C."/>
            <person name="Yanf M."/>
            <person name="Daum C."/>
            <person name="Ng V."/>
            <person name="Clum A."/>
            <person name="Ohm R."/>
            <person name="Martin F."/>
            <person name="Silar P."/>
            <person name="Natvig D."/>
            <person name="Lalanne C."/>
            <person name="Gautier V."/>
            <person name="Ament-Velasquez S.L."/>
            <person name="Kruys A."/>
            <person name="Hutchinson M.I."/>
            <person name="Powell A.J."/>
            <person name="Barry K."/>
            <person name="Miller A.N."/>
            <person name="Grigoriev I.V."/>
            <person name="Debuchy R."/>
            <person name="Gladieux P."/>
            <person name="Thoren M.H."/>
            <person name="Johannesson H."/>
        </authorList>
    </citation>
    <scope>NUCLEOTIDE SEQUENCE</scope>
    <source>
        <strain evidence="3">CBS 757.83</strain>
    </source>
</reference>
<dbReference type="GO" id="GO:0000172">
    <property type="term" value="C:ribonuclease MRP complex"/>
    <property type="evidence" value="ECO:0007669"/>
    <property type="project" value="InterPro"/>
</dbReference>
<dbReference type="EMBL" id="MU863626">
    <property type="protein sequence ID" value="KAK4105013.1"/>
    <property type="molecule type" value="Genomic_DNA"/>
</dbReference>
<gene>
    <name evidence="3" type="ORF">N658DRAFT_564710</name>
</gene>
<evidence type="ECO:0000313" key="4">
    <source>
        <dbReference type="Proteomes" id="UP001305647"/>
    </source>
</evidence>
<dbReference type="PANTHER" id="PTHR28173:SF1">
    <property type="entry name" value="RIBONUCLEASES P_MRP PROTEIN SUBUNIT POP8"/>
    <property type="match status" value="1"/>
</dbReference>
<evidence type="ECO:0000256" key="1">
    <source>
        <dbReference type="SAM" id="MobiDB-lite"/>
    </source>
</evidence>
<feature type="compositionally biased region" description="Pro residues" evidence="1">
    <location>
        <begin position="1"/>
        <end position="11"/>
    </location>
</feature>